<name>A0ABR4E8B2_9PEZI</name>
<dbReference type="Gene3D" id="4.10.240.10">
    <property type="entry name" value="Zn(2)-C6 fungal-type DNA-binding domain"/>
    <property type="match status" value="1"/>
</dbReference>
<feature type="domain" description="Zn(2)-C6 fungal-type" evidence="3">
    <location>
        <begin position="69"/>
        <end position="98"/>
    </location>
</feature>
<feature type="region of interest" description="Disordered" evidence="2">
    <location>
        <begin position="1"/>
        <end position="68"/>
    </location>
</feature>
<dbReference type="SMART" id="SM00066">
    <property type="entry name" value="GAL4"/>
    <property type="match status" value="1"/>
</dbReference>
<keyword evidence="5" id="KW-1185">Reference proteome</keyword>
<feature type="compositionally biased region" description="Low complexity" evidence="2">
    <location>
        <begin position="128"/>
        <end position="145"/>
    </location>
</feature>
<evidence type="ECO:0000256" key="2">
    <source>
        <dbReference type="SAM" id="MobiDB-lite"/>
    </source>
</evidence>
<comment type="caution">
    <text evidence="4">The sequence shown here is derived from an EMBL/GenBank/DDBJ whole genome shotgun (WGS) entry which is preliminary data.</text>
</comment>
<proteinExistence type="predicted"/>
<dbReference type="InterPro" id="IPR036864">
    <property type="entry name" value="Zn2-C6_fun-type_DNA-bd_sf"/>
</dbReference>
<organism evidence="4 5">
    <name type="scientific">Diaporthe vaccinii</name>
    <dbReference type="NCBI Taxonomy" id="105482"/>
    <lineage>
        <taxon>Eukaryota</taxon>
        <taxon>Fungi</taxon>
        <taxon>Dikarya</taxon>
        <taxon>Ascomycota</taxon>
        <taxon>Pezizomycotina</taxon>
        <taxon>Sordariomycetes</taxon>
        <taxon>Sordariomycetidae</taxon>
        <taxon>Diaporthales</taxon>
        <taxon>Diaporthaceae</taxon>
        <taxon>Diaporthe</taxon>
        <taxon>Diaporthe eres species complex</taxon>
    </lineage>
</organism>
<keyword evidence="1" id="KW-0539">Nucleus</keyword>
<evidence type="ECO:0000313" key="4">
    <source>
        <dbReference type="EMBL" id="KAL2278673.1"/>
    </source>
</evidence>
<dbReference type="PANTHER" id="PTHR31668">
    <property type="entry name" value="GLUCOSE TRANSPORT TRANSCRIPTION REGULATOR RGT1-RELATED-RELATED"/>
    <property type="match status" value="1"/>
</dbReference>
<evidence type="ECO:0000313" key="5">
    <source>
        <dbReference type="Proteomes" id="UP001600888"/>
    </source>
</evidence>
<feature type="compositionally biased region" description="Low complexity" evidence="2">
    <location>
        <begin position="162"/>
        <end position="171"/>
    </location>
</feature>
<dbReference type="EMBL" id="JBAWTH010000084">
    <property type="protein sequence ID" value="KAL2278673.1"/>
    <property type="molecule type" value="Genomic_DNA"/>
</dbReference>
<gene>
    <name evidence="4" type="ORF">FJTKL_14236</name>
</gene>
<feature type="compositionally biased region" description="Low complexity" evidence="2">
    <location>
        <begin position="48"/>
        <end position="65"/>
    </location>
</feature>
<feature type="region of interest" description="Disordered" evidence="2">
    <location>
        <begin position="122"/>
        <end position="171"/>
    </location>
</feature>
<dbReference type="PROSITE" id="PS50048">
    <property type="entry name" value="ZN2_CY6_FUNGAL_2"/>
    <property type="match status" value="1"/>
</dbReference>
<protein>
    <recommendedName>
        <fullName evidence="3">Zn(2)-C6 fungal-type domain-containing protein</fullName>
    </recommendedName>
</protein>
<dbReference type="SUPFAM" id="SSF57701">
    <property type="entry name" value="Zn2/Cys6 DNA-binding domain"/>
    <property type="match status" value="1"/>
</dbReference>
<dbReference type="InterPro" id="IPR050797">
    <property type="entry name" value="Carb_Metab_Trans_Reg"/>
</dbReference>
<evidence type="ECO:0000259" key="3">
    <source>
        <dbReference type="PROSITE" id="PS50048"/>
    </source>
</evidence>
<dbReference type="PANTHER" id="PTHR31668:SF30">
    <property type="entry name" value="ZN(II)2CYS6 TRANSCRIPTION FACTOR (EUROFUNG)"/>
    <property type="match status" value="1"/>
</dbReference>
<dbReference type="Proteomes" id="UP001600888">
    <property type="component" value="Unassembled WGS sequence"/>
</dbReference>
<feature type="compositionally biased region" description="Low complexity" evidence="2">
    <location>
        <begin position="1"/>
        <end position="18"/>
    </location>
</feature>
<sequence length="763" mass="83215">MANSSPSPSLSPQRPTTSEARPALQPPPQQQQQHHHHTHQQQQHDHQNQAQAQQNHHQQQQQQQTVKKACDNCRLRKTKCDLTNPCTNCASRGFECTYATPHRKRGPAGRRLNEIREREQKRIRNAESTSVASSFSPSAPVLSVSNHEANDASPGNIRGMPQQNLQQQQQQDQFMFGADSSGLPGAADQVSGLTPSWDGMLASFGPASASLAGTAPSDSPDGRAGSAASNTFDDLVFSLRQSQYNNHSLSNVAGHPPIPHASPASSSNVLSVPSSGWPAVITDENLIRWLDIYFERLYPTLPILKRSSVFARLLAQEHRTNPDFGAMLLSLSAFGLIQPVRVSEQRSASSSSRQQMVDLLLMEAVRMRTVVDFGQSPTMDMIFTSVFLFACLFQKGQHNAAWLRMREAVELGCIFGLDKFDCYLNCSPEQKQQRLRVYYLLSVTERAYGLQRHHSVGFVGEPSASTQSLLESISGVADSADSSGIVIQDDAEAAGMLGLLLLMRLFDPINEDFLRCWNGHCKSDMGGCRFLNERTAVMIYDQIDRHDLEGKSSSTAAGAAAAAASMKVPQSAAASSAASHAQMAAAERPPPPVPSWLSAAAVTSSQQADILVNQQWLLNRLWHLCLSHKLLVPQSGHAALSIYNAVSIAENTLRICQTTPLASIEVHGIGMIEKLYTIVESAIAAIQYWEAAEDGQVGNHGVGGAGGNHDVGGSRQHHAHNIHHRKPLLKGYLELFKTIRAGQHVFLTKYNALVGQELGLVLE</sequence>
<evidence type="ECO:0000256" key="1">
    <source>
        <dbReference type="ARBA" id="ARBA00023242"/>
    </source>
</evidence>
<dbReference type="PROSITE" id="PS00463">
    <property type="entry name" value="ZN2_CY6_FUNGAL_1"/>
    <property type="match status" value="1"/>
</dbReference>
<dbReference type="CDD" id="cd00067">
    <property type="entry name" value="GAL4"/>
    <property type="match status" value="1"/>
</dbReference>
<accession>A0ABR4E8B2</accession>
<reference evidence="4 5" key="1">
    <citation type="submission" date="2024-03" db="EMBL/GenBank/DDBJ databases">
        <title>A high-quality draft genome sequence of Diaporthe vaccinii, a causative agent of upright dieback and viscid rot disease in cranberry plants.</title>
        <authorList>
            <person name="Sarrasin M."/>
            <person name="Lang B.F."/>
            <person name="Burger G."/>
        </authorList>
    </citation>
    <scope>NUCLEOTIDE SEQUENCE [LARGE SCALE GENOMIC DNA]</scope>
    <source>
        <strain evidence="4 5">IS7</strain>
    </source>
</reference>
<dbReference type="InterPro" id="IPR001138">
    <property type="entry name" value="Zn2Cys6_DnaBD"/>
</dbReference>
<dbReference type="CDD" id="cd12148">
    <property type="entry name" value="fungal_TF_MHR"/>
    <property type="match status" value="1"/>
</dbReference>
<dbReference type="Pfam" id="PF00172">
    <property type="entry name" value="Zn_clus"/>
    <property type="match status" value="1"/>
</dbReference>